<dbReference type="OMA" id="HKDENTP"/>
<dbReference type="Gramene" id="AUR62018314-RA">
    <property type="protein sequence ID" value="AUR62018314-RA:cds"/>
    <property type="gene ID" value="AUR62018314"/>
</dbReference>
<protein>
    <submittedName>
        <fullName evidence="1">Uncharacterized protein</fullName>
    </submittedName>
</protein>
<reference evidence="1" key="2">
    <citation type="submission" date="2021-03" db="UniProtKB">
        <authorList>
            <consortium name="EnsemblPlants"/>
        </authorList>
    </citation>
    <scope>IDENTIFICATION</scope>
</reference>
<keyword evidence="2" id="KW-1185">Reference proteome</keyword>
<evidence type="ECO:0000313" key="2">
    <source>
        <dbReference type="Proteomes" id="UP000596660"/>
    </source>
</evidence>
<name>A0A803LSX0_CHEQI</name>
<organism evidence="1 2">
    <name type="scientific">Chenopodium quinoa</name>
    <name type="common">Quinoa</name>
    <dbReference type="NCBI Taxonomy" id="63459"/>
    <lineage>
        <taxon>Eukaryota</taxon>
        <taxon>Viridiplantae</taxon>
        <taxon>Streptophyta</taxon>
        <taxon>Embryophyta</taxon>
        <taxon>Tracheophyta</taxon>
        <taxon>Spermatophyta</taxon>
        <taxon>Magnoliopsida</taxon>
        <taxon>eudicotyledons</taxon>
        <taxon>Gunneridae</taxon>
        <taxon>Pentapetalae</taxon>
        <taxon>Caryophyllales</taxon>
        <taxon>Chenopodiaceae</taxon>
        <taxon>Chenopodioideae</taxon>
        <taxon>Atripliceae</taxon>
        <taxon>Chenopodium</taxon>
    </lineage>
</organism>
<accession>A0A803LSX0</accession>
<dbReference type="AlphaFoldDB" id="A0A803LSX0"/>
<dbReference type="Proteomes" id="UP000596660">
    <property type="component" value="Unplaced"/>
</dbReference>
<evidence type="ECO:0000313" key="1">
    <source>
        <dbReference type="EnsemblPlants" id="AUR62018314-RA:cds"/>
    </source>
</evidence>
<reference evidence="1" key="1">
    <citation type="journal article" date="2017" name="Nature">
        <title>The genome of Chenopodium quinoa.</title>
        <authorList>
            <person name="Jarvis D.E."/>
            <person name="Ho Y.S."/>
            <person name="Lightfoot D.J."/>
            <person name="Schmoeckel S.M."/>
            <person name="Li B."/>
            <person name="Borm T.J.A."/>
            <person name="Ohyanagi H."/>
            <person name="Mineta K."/>
            <person name="Michell C.T."/>
            <person name="Saber N."/>
            <person name="Kharbatia N.M."/>
            <person name="Rupper R.R."/>
            <person name="Sharp A.R."/>
            <person name="Dally N."/>
            <person name="Boughton B.A."/>
            <person name="Woo Y.H."/>
            <person name="Gao G."/>
            <person name="Schijlen E.G.W.M."/>
            <person name="Guo X."/>
            <person name="Momin A.A."/>
            <person name="Negrao S."/>
            <person name="Al-Babili S."/>
            <person name="Gehring C."/>
            <person name="Roessner U."/>
            <person name="Jung C."/>
            <person name="Murphy K."/>
            <person name="Arold S.T."/>
            <person name="Gojobori T."/>
            <person name="van der Linden C.G."/>
            <person name="van Loo E.N."/>
            <person name="Jellen E.N."/>
            <person name="Maughan P.J."/>
            <person name="Tester M."/>
        </authorList>
    </citation>
    <scope>NUCLEOTIDE SEQUENCE [LARGE SCALE GENOMIC DNA]</scope>
    <source>
        <strain evidence="1">cv. PI 614886</strain>
    </source>
</reference>
<sequence>MAKILKEKYFLNSSFLDAVVSPDASYSWKSICNARWVLRKGVRKIIGSGASVDIWKDPWVPSLPEFRVEGVNRTSDQGPYMVDELLIKGSWDIGVLESLFSRVEIDPIRKISTSMYNTDDCWTWMLAKSGDFSVRSAYNCLLNVDNGGGPPPLTDAVGDEA</sequence>
<proteinExistence type="predicted"/>
<dbReference type="EnsemblPlants" id="AUR62018314-RA">
    <property type="protein sequence ID" value="AUR62018314-RA:cds"/>
    <property type="gene ID" value="AUR62018314"/>
</dbReference>